<organism evidence="1 2">
    <name type="scientific">Bauhinia variegata</name>
    <name type="common">Purple orchid tree</name>
    <name type="synonym">Phanera variegata</name>
    <dbReference type="NCBI Taxonomy" id="167791"/>
    <lineage>
        <taxon>Eukaryota</taxon>
        <taxon>Viridiplantae</taxon>
        <taxon>Streptophyta</taxon>
        <taxon>Embryophyta</taxon>
        <taxon>Tracheophyta</taxon>
        <taxon>Spermatophyta</taxon>
        <taxon>Magnoliopsida</taxon>
        <taxon>eudicotyledons</taxon>
        <taxon>Gunneridae</taxon>
        <taxon>Pentapetalae</taxon>
        <taxon>rosids</taxon>
        <taxon>fabids</taxon>
        <taxon>Fabales</taxon>
        <taxon>Fabaceae</taxon>
        <taxon>Cercidoideae</taxon>
        <taxon>Cercideae</taxon>
        <taxon>Bauhiniinae</taxon>
        <taxon>Bauhinia</taxon>
    </lineage>
</organism>
<comment type="caution">
    <text evidence="1">The sequence shown here is derived from an EMBL/GenBank/DDBJ whole genome shotgun (WGS) entry which is preliminary data.</text>
</comment>
<name>A0ACB9M1B1_BAUVA</name>
<accession>A0ACB9M1B1</accession>
<evidence type="ECO:0000313" key="1">
    <source>
        <dbReference type="EMBL" id="KAI4317342.1"/>
    </source>
</evidence>
<sequence>MKVSQCSFSFELLGKQALENIVEVYIVYLGLNRIRDPNLTYRYHLKLLSSVFGSEKEAECAILYSYKYSFSGFSALLEQNQVRILENLKEVVSIFRSQSSQSSTTRSWDFLGLTLDDSEVTPSQLSYGDDIIVGVLDTGVWPESESFQEDGSMSPCPLKWKGECVEGQEFEPANHCNQKLIGARYYLKGFEIENGMLNATEEYRSARDYVGHGTHTASTAVGSIVENANFFGLAKGIARGGAPRARLAVYKVCWNIDLTGVCSEADILAAFDDALHDGVHIISVSFGPMPPLIPFFKESASIGSFHAMQMGVTVVFSAGNNDVSPEPSLVGNVAPWSICVAASSVDRTFPTKISIADKLYVVLPDVTDVPTVLVNLEQGTQIKRLLAESRYLPKVQIKGSRTVIGKSPAPVVAYFSSRGPSSLTPDILKPDLSAPGVNILAAWPPKTPPSSIKGDTRSVCWNFQSGTSMSCPHVSGVAALIKSAHPNWSPAAIRSALITTAHTLDSTFDSILGGGSMKVADPFDIGAGHINPSKAIDPGLIYDMKPSDYIIFLCNIGFNQDQITRVILPPPGTERSCQRFATKTNSYLNYPSITVSNLRSTMTIKKTVRNVGKNKNAIYFATIVAPCGVEVEIWPKVLIFSWFREENSFYVTLKPVKESQGRYDFGEIVWSDGLHFVRSPLVVRVNTTSAYDSGGLKHSF</sequence>
<gene>
    <name evidence="1" type="ORF">L6164_025216</name>
</gene>
<evidence type="ECO:0000313" key="2">
    <source>
        <dbReference type="Proteomes" id="UP000828941"/>
    </source>
</evidence>
<keyword evidence="2" id="KW-1185">Reference proteome</keyword>
<proteinExistence type="predicted"/>
<dbReference type="Proteomes" id="UP000828941">
    <property type="component" value="Chromosome 10"/>
</dbReference>
<reference evidence="1 2" key="1">
    <citation type="journal article" date="2022" name="DNA Res.">
        <title>Chromosomal-level genome assembly of the orchid tree Bauhinia variegata (Leguminosae; Cercidoideae) supports the allotetraploid origin hypothesis of Bauhinia.</title>
        <authorList>
            <person name="Zhong Y."/>
            <person name="Chen Y."/>
            <person name="Zheng D."/>
            <person name="Pang J."/>
            <person name="Liu Y."/>
            <person name="Luo S."/>
            <person name="Meng S."/>
            <person name="Qian L."/>
            <person name="Wei D."/>
            <person name="Dai S."/>
            <person name="Zhou R."/>
        </authorList>
    </citation>
    <scope>NUCLEOTIDE SEQUENCE [LARGE SCALE GENOMIC DNA]</scope>
    <source>
        <strain evidence="1">BV-YZ2020</strain>
    </source>
</reference>
<protein>
    <submittedName>
        <fullName evidence="1">Uncharacterized protein</fullName>
    </submittedName>
</protein>
<dbReference type="EMBL" id="CM039435">
    <property type="protein sequence ID" value="KAI4317342.1"/>
    <property type="molecule type" value="Genomic_DNA"/>
</dbReference>